<dbReference type="Gene3D" id="2.80.10.50">
    <property type="match status" value="1"/>
</dbReference>
<dbReference type="GO" id="GO:0046373">
    <property type="term" value="P:L-arabinose metabolic process"/>
    <property type="evidence" value="ECO:0007669"/>
    <property type="project" value="InterPro"/>
</dbReference>
<feature type="domain" description="Alpha-L-arabinofuranosidase B arabinose-binding" evidence="1">
    <location>
        <begin position="90"/>
        <end position="142"/>
    </location>
</feature>
<name>A0A9X6Y7U3_BACTU</name>
<dbReference type="SUPFAM" id="SSF110221">
    <property type="entry name" value="AbfB domain"/>
    <property type="match status" value="1"/>
</dbReference>
<proteinExistence type="predicted"/>
<dbReference type="Proteomes" id="UP000220702">
    <property type="component" value="Unassembled WGS sequence"/>
</dbReference>
<dbReference type="GO" id="GO:0046556">
    <property type="term" value="F:alpha-L-arabinofuranosidase activity"/>
    <property type="evidence" value="ECO:0007669"/>
    <property type="project" value="InterPro"/>
</dbReference>
<gene>
    <name evidence="2" type="ORF">CON71_29150</name>
</gene>
<dbReference type="RefSeq" id="WP_000323831.1">
    <property type="nucleotide sequence ID" value="NZ_NVNL01000065.1"/>
</dbReference>
<dbReference type="AlphaFoldDB" id="A0A9X6Y7U3"/>
<evidence type="ECO:0000259" key="1">
    <source>
        <dbReference type="Pfam" id="PF05270"/>
    </source>
</evidence>
<evidence type="ECO:0000313" key="2">
    <source>
        <dbReference type="EMBL" id="PEA86583.1"/>
    </source>
</evidence>
<reference evidence="2 3" key="1">
    <citation type="submission" date="2017-09" db="EMBL/GenBank/DDBJ databases">
        <title>Large-scale bioinformatics analysis of Bacillus genomes uncovers conserved roles of natural products in bacterial physiology.</title>
        <authorList>
            <consortium name="Agbiome Team Llc"/>
            <person name="Bleich R.M."/>
            <person name="Grubbs K.J."/>
            <person name="Santa Maria K.C."/>
            <person name="Allen S.E."/>
            <person name="Farag S."/>
            <person name="Shank E.A."/>
            <person name="Bowers A."/>
        </authorList>
    </citation>
    <scope>NUCLEOTIDE SEQUENCE [LARGE SCALE GENOMIC DNA]</scope>
    <source>
        <strain evidence="2 3">AFS089089</strain>
    </source>
</reference>
<comment type="caution">
    <text evidence="2">The sequence shown here is derived from an EMBL/GenBank/DDBJ whole genome shotgun (WGS) entry which is preliminary data.</text>
</comment>
<dbReference type="Pfam" id="PF05270">
    <property type="entry name" value="AbfB"/>
    <property type="match status" value="1"/>
</dbReference>
<protein>
    <recommendedName>
        <fullName evidence="1">Alpha-L-arabinofuranosidase B arabinose-binding domain-containing protein</fullName>
    </recommendedName>
</protein>
<sequence>MAYLSLYSNNYPNMYIREVTGLGELTTIQTESDQMYASFEWTGAWRYGESGQIRLMINPLIVLRHLPEDNFRIHFSYYGPALDPEAEPKVRADSTFILEPGLIDPNQYSFRSSNYPNRYIRHRDFHLYTEPINQYPDHQYATFRRALPLYQPRYY</sequence>
<dbReference type="EMBL" id="NVNL01000065">
    <property type="protein sequence ID" value="PEA86583.1"/>
    <property type="molecule type" value="Genomic_DNA"/>
</dbReference>
<accession>A0A9X6Y7U3</accession>
<evidence type="ECO:0000313" key="3">
    <source>
        <dbReference type="Proteomes" id="UP000220702"/>
    </source>
</evidence>
<dbReference type="InterPro" id="IPR036195">
    <property type="entry name" value="AbfB_ABD_sf"/>
</dbReference>
<organism evidence="2 3">
    <name type="scientific">Bacillus thuringiensis</name>
    <dbReference type="NCBI Taxonomy" id="1428"/>
    <lineage>
        <taxon>Bacteria</taxon>
        <taxon>Bacillati</taxon>
        <taxon>Bacillota</taxon>
        <taxon>Bacilli</taxon>
        <taxon>Bacillales</taxon>
        <taxon>Bacillaceae</taxon>
        <taxon>Bacillus</taxon>
        <taxon>Bacillus cereus group</taxon>
    </lineage>
</organism>
<dbReference type="InterPro" id="IPR007934">
    <property type="entry name" value="AbfB_ABD"/>
</dbReference>